<reference evidence="2 3" key="1">
    <citation type="journal article" date="2019" name="Int. J. Syst. Evol. Microbiol.">
        <title>The Global Catalogue of Microorganisms (GCM) 10K type strain sequencing project: providing services to taxonomists for standard genome sequencing and annotation.</title>
        <authorList>
            <consortium name="The Broad Institute Genomics Platform"/>
            <consortium name="The Broad Institute Genome Sequencing Center for Infectious Disease"/>
            <person name="Wu L."/>
            <person name="Ma J."/>
        </authorList>
    </citation>
    <scope>NUCLEOTIDE SEQUENCE [LARGE SCALE GENOMIC DNA]</scope>
    <source>
        <strain evidence="2 3">JCM 6886</strain>
    </source>
</reference>
<evidence type="ECO:0000256" key="1">
    <source>
        <dbReference type="SAM" id="Phobius"/>
    </source>
</evidence>
<proteinExistence type="predicted"/>
<evidence type="ECO:0008006" key="4">
    <source>
        <dbReference type="Google" id="ProtNLM"/>
    </source>
</evidence>
<gene>
    <name evidence="2" type="ORF">GCM10008964_24060</name>
</gene>
<sequence length="369" mass="42507">MKHKKTPRPNHPGYILSENIDFWMTGGASILVMLLLLVYIFFTGIPQSTANITNILGTAIVLQIFINWPHFMGAYRLVYTPKNNIKRYKAATIYVPALLILVLIVGLVTGESIEGPLSIFTVNQDVTYFCWLVAAFYLAWHYTGQAWGMIATYSKLSQLMLKKSERFTLRLGLRTLLVWHVIWGAQDLPADWFAGVLHAHIGTLLSLANIAACVSFLASSAVWYGIYLRTKRIPDKRIIASWLSIYLWYFVLFFMPEAYLLVQVSHALQYLPFPMRVELNRRQANLVDIKQVALKGWAIKYYLLLLCAGIAFFYFPEFISIENQQFTFAVLVSSLINIHHYFVDSCIWRISNAEVRRELFAHLETRFLK</sequence>
<feature type="transmembrane region" description="Helical" evidence="1">
    <location>
        <begin position="54"/>
        <end position="78"/>
    </location>
</feature>
<feature type="transmembrane region" description="Helical" evidence="1">
    <location>
        <begin position="128"/>
        <end position="147"/>
    </location>
</feature>
<evidence type="ECO:0000313" key="2">
    <source>
        <dbReference type="EMBL" id="GAA0232054.1"/>
    </source>
</evidence>
<name>A0ABN0TX52_9GAMM</name>
<keyword evidence="1" id="KW-0472">Membrane</keyword>
<dbReference type="Proteomes" id="UP001501476">
    <property type="component" value="Unassembled WGS sequence"/>
</dbReference>
<feature type="transmembrane region" description="Helical" evidence="1">
    <location>
        <begin position="90"/>
        <end position="108"/>
    </location>
</feature>
<dbReference type="RefSeq" id="WP_343749754.1">
    <property type="nucleotide sequence ID" value="NZ_BAAADG010000018.1"/>
</dbReference>
<feature type="transmembrane region" description="Helical" evidence="1">
    <location>
        <begin position="239"/>
        <end position="262"/>
    </location>
</feature>
<evidence type="ECO:0000313" key="3">
    <source>
        <dbReference type="Proteomes" id="UP001501476"/>
    </source>
</evidence>
<feature type="transmembrane region" description="Helical" evidence="1">
    <location>
        <begin position="167"/>
        <end position="185"/>
    </location>
</feature>
<feature type="transmembrane region" description="Helical" evidence="1">
    <location>
        <begin position="205"/>
        <end position="227"/>
    </location>
</feature>
<keyword evidence="1" id="KW-0812">Transmembrane</keyword>
<comment type="caution">
    <text evidence="2">The sequence shown here is derived from an EMBL/GenBank/DDBJ whole genome shotgun (WGS) entry which is preliminary data.</text>
</comment>
<dbReference type="EMBL" id="BAAADG010000018">
    <property type="protein sequence ID" value="GAA0232054.1"/>
    <property type="molecule type" value="Genomic_DNA"/>
</dbReference>
<protein>
    <recommendedName>
        <fullName evidence="4">Beta-carotene 15,15'-monooxygenase</fullName>
    </recommendedName>
</protein>
<feature type="transmembrane region" description="Helical" evidence="1">
    <location>
        <begin position="20"/>
        <end position="42"/>
    </location>
</feature>
<accession>A0ABN0TX52</accession>
<keyword evidence="1" id="KW-1133">Transmembrane helix</keyword>
<keyword evidence="3" id="KW-1185">Reference proteome</keyword>
<organism evidence="2 3">
    <name type="scientific">Methylophaga marina</name>
    <dbReference type="NCBI Taxonomy" id="45495"/>
    <lineage>
        <taxon>Bacteria</taxon>
        <taxon>Pseudomonadati</taxon>
        <taxon>Pseudomonadota</taxon>
        <taxon>Gammaproteobacteria</taxon>
        <taxon>Thiotrichales</taxon>
        <taxon>Piscirickettsiaceae</taxon>
        <taxon>Methylophaga</taxon>
    </lineage>
</organism>
<feature type="transmembrane region" description="Helical" evidence="1">
    <location>
        <begin position="301"/>
        <end position="319"/>
    </location>
</feature>